<dbReference type="EMBL" id="CM000784">
    <property type="protein sequence ID" value="AQK96090.1"/>
    <property type="molecule type" value="Genomic_DNA"/>
</dbReference>
<reference evidence="1" key="1">
    <citation type="submission" date="2015-12" db="EMBL/GenBank/DDBJ databases">
        <title>Update maize B73 reference genome by single molecule sequencing technologies.</title>
        <authorList>
            <consortium name="Maize Genome Sequencing Project"/>
            <person name="Ware D."/>
        </authorList>
    </citation>
    <scope>NUCLEOTIDE SEQUENCE</scope>
    <source>
        <tissue evidence="1">Seedling</tissue>
    </source>
</reference>
<dbReference type="ExpressionAtlas" id="K7UZ03">
    <property type="expression patterns" value="baseline"/>
</dbReference>
<organism evidence="1">
    <name type="scientific">Zea mays</name>
    <name type="common">Maize</name>
    <dbReference type="NCBI Taxonomy" id="4577"/>
    <lineage>
        <taxon>Eukaryota</taxon>
        <taxon>Viridiplantae</taxon>
        <taxon>Streptophyta</taxon>
        <taxon>Embryophyta</taxon>
        <taxon>Tracheophyta</taxon>
        <taxon>Spermatophyta</taxon>
        <taxon>Magnoliopsida</taxon>
        <taxon>Liliopsida</taxon>
        <taxon>Poales</taxon>
        <taxon>Poaceae</taxon>
        <taxon>PACMAD clade</taxon>
        <taxon>Panicoideae</taxon>
        <taxon>Andropogonodae</taxon>
        <taxon>Andropogoneae</taxon>
        <taxon>Tripsacinae</taxon>
        <taxon>Zea</taxon>
    </lineage>
</organism>
<protein>
    <submittedName>
        <fullName evidence="1">Uncharacterized protein</fullName>
    </submittedName>
</protein>
<dbReference type="InParanoid" id="K7UZ03"/>
<gene>
    <name evidence="1" type="ORF">ZEAMMB73_Zm00001d011173</name>
</gene>
<sequence>MYTFFTIQLQMHSVNQLPVPLVPLIGKGVQEDEVMVSFVATNGEPTTTATSKLVWWNLLEQMTMTSTSCTSATLSTRTRAPPLRALYKSGSIIVLGKTDFLRPDMLCPSSAIEQKGTAEHKTRLKILSDPEKRAIYDQYGEEGLKGMPPPGSRAGPPQLLAQLQSMMMSHKRLFLLQYILW</sequence>
<evidence type="ECO:0000313" key="1">
    <source>
        <dbReference type="EMBL" id="AQK96090.1"/>
    </source>
</evidence>
<dbReference type="HOGENOM" id="CLU_1491162_0_0_1"/>
<dbReference type="PaxDb" id="4577-AC199918.4_FGP003"/>
<dbReference type="SUPFAM" id="SSF46565">
    <property type="entry name" value="Chaperone J-domain"/>
    <property type="match status" value="1"/>
</dbReference>
<accession>K7UZ03</accession>
<dbReference type="InterPro" id="IPR036869">
    <property type="entry name" value="J_dom_sf"/>
</dbReference>
<dbReference type="STRING" id="4577.K7UZ03"/>
<name>K7UZ03_MAIZE</name>
<dbReference type="AlphaFoldDB" id="K7UZ03"/>
<proteinExistence type="predicted"/>